<dbReference type="SUPFAM" id="SSF53335">
    <property type="entry name" value="S-adenosyl-L-methionine-dependent methyltransferases"/>
    <property type="match status" value="1"/>
</dbReference>
<gene>
    <name evidence="1" type="ORF">LEP1GSC199_2178</name>
</gene>
<name>N1W803_9LEPT</name>
<dbReference type="Pfam" id="PF13489">
    <property type="entry name" value="Methyltransf_23"/>
    <property type="match status" value="1"/>
</dbReference>
<organism evidence="1 2">
    <name type="scientific">Leptospira vanthielii serovar Holland str. Waz Holland = ATCC 700522</name>
    <dbReference type="NCBI Taxonomy" id="1218591"/>
    <lineage>
        <taxon>Bacteria</taxon>
        <taxon>Pseudomonadati</taxon>
        <taxon>Spirochaetota</taxon>
        <taxon>Spirochaetia</taxon>
        <taxon>Leptospirales</taxon>
        <taxon>Leptospiraceae</taxon>
        <taxon>Leptospira</taxon>
    </lineage>
</organism>
<accession>N1W803</accession>
<reference evidence="1 2" key="1">
    <citation type="submission" date="2013-03" db="EMBL/GenBank/DDBJ databases">
        <authorList>
            <person name="Harkins D.M."/>
            <person name="Durkin A.S."/>
            <person name="Brinkac L.M."/>
            <person name="Haft D.H."/>
            <person name="Selengut J.D."/>
            <person name="Sanka R."/>
            <person name="DePew J."/>
            <person name="Purushe J."/>
            <person name="Galloway R.L."/>
            <person name="Vinetz J.M."/>
            <person name="Sutton G.G."/>
            <person name="Nierman W.C."/>
            <person name="Fouts D.E."/>
        </authorList>
    </citation>
    <scope>NUCLEOTIDE SEQUENCE [LARGE SCALE GENOMIC DNA]</scope>
    <source>
        <strain evidence="1 2">Waz Holland</strain>
    </source>
</reference>
<sequence length="285" mass="33814">MKCKICNTEVSLKLKGLIYLSRFDGEVYQCPNCDYLQVFPADWLEEAYTESIAITDTGIVARNLLFVKRITILLTVIDFQLRIPAVFLRVFKSFVRYFCSKRFNKYRLNILDFGGGYGLLVRMLRDVGFNAEWRDLYTKNLFARGFEGKSKNYDCILSFEVLEHLENPLREFDNIFLGFRPNLFIFSTLLYGEEVPDKNWWYYSPETGQHIGFYNERTLRFIADKYGYFYTSIDSGFHIFSKKRLHSDIIRFFVLRSDYFFPTVAKVYRSLTLTDNEKMIKSIFD</sequence>
<dbReference type="STRING" id="1218591.LEP1GSC199_2178"/>
<evidence type="ECO:0000313" key="1">
    <source>
        <dbReference type="EMBL" id="EMY69372.1"/>
    </source>
</evidence>
<evidence type="ECO:0000313" key="2">
    <source>
        <dbReference type="Proteomes" id="UP000012227"/>
    </source>
</evidence>
<dbReference type="EMBL" id="AOGY02000051">
    <property type="protein sequence ID" value="EMY69372.1"/>
    <property type="molecule type" value="Genomic_DNA"/>
</dbReference>
<keyword evidence="1" id="KW-0489">Methyltransferase</keyword>
<dbReference type="AlphaFoldDB" id="N1W803"/>
<dbReference type="InterPro" id="IPR029063">
    <property type="entry name" value="SAM-dependent_MTases_sf"/>
</dbReference>
<dbReference type="Gene3D" id="3.40.50.150">
    <property type="entry name" value="Vaccinia Virus protein VP39"/>
    <property type="match status" value="1"/>
</dbReference>
<dbReference type="Proteomes" id="UP000012227">
    <property type="component" value="Unassembled WGS sequence"/>
</dbReference>
<proteinExistence type="predicted"/>
<comment type="caution">
    <text evidence="1">The sequence shown here is derived from an EMBL/GenBank/DDBJ whole genome shotgun (WGS) entry which is preliminary data.</text>
</comment>
<keyword evidence="1" id="KW-0808">Transferase</keyword>
<protein>
    <submittedName>
        <fullName evidence="1">Methyltransferase domain protein</fullName>
    </submittedName>
</protein>
<dbReference type="RefSeq" id="WP_002982268.1">
    <property type="nucleotide sequence ID" value="NZ_AOGY02000051.1"/>
</dbReference>
<dbReference type="GO" id="GO:0032259">
    <property type="term" value="P:methylation"/>
    <property type="evidence" value="ECO:0007669"/>
    <property type="project" value="UniProtKB-KW"/>
</dbReference>
<dbReference type="GO" id="GO:0008168">
    <property type="term" value="F:methyltransferase activity"/>
    <property type="evidence" value="ECO:0007669"/>
    <property type="project" value="UniProtKB-KW"/>
</dbReference>